<protein>
    <submittedName>
        <fullName evidence="1">Uncharacterized protein</fullName>
    </submittedName>
</protein>
<name>A0A498BZ97_9MICO</name>
<dbReference type="AlphaFoldDB" id="A0A498BZ97"/>
<dbReference type="Proteomes" id="UP000273158">
    <property type="component" value="Unassembled WGS sequence"/>
</dbReference>
<evidence type="ECO:0000313" key="2">
    <source>
        <dbReference type="Proteomes" id="UP000273158"/>
    </source>
</evidence>
<accession>A0A498BZ97</accession>
<dbReference type="EMBL" id="RCDB01000003">
    <property type="protein sequence ID" value="RLK47646.1"/>
    <property type="molecule type" value="Genomic_DNA"/>
</dbReference>
<keyword evidence="2" id="KW-1185">Reference proteome</keyword>
<evidence type="ECO:0000313" key="1">
    <source>
        <dbReference type="EMBL" id="RLK47646.1"/>
    </source>
</evidence>
<proteinExistence type="predicted"/>
<organism evidence="1 2">
    <name type="scientific">Microbacterium telephonicum</name>
    <dbReference type="NCBI Taxonomy" id="1714841"/>
    <lineage>
        <taxon>Bacteria</taxon>
        <taxon>Bacillati</taxon>
        <taxon>Actinomycetota</taxon>
        <taxon>Actinomycetes</taxon>
        <taxon>Micrococcales</taxon>
        <taxon>Microbacteriaceae</taxon>
        <taxon>Microbacterium</taxon>
    </lineage>
</organism>
<reference evidence="1 2" key="1">
    <citation type="journal article" date="2015" name="Stand. Genomic Sci.">
        <title>Genomic Encyclopedia of Bacterial and Archaeal Type Strains, Phase III: the genomes of soil and plant-associated and newly described type strains.</title>
        <authorList>
            <person name="Whitman W.B."/>
            <person name="Woyke T."/>
            <person name="Klenk H.P."/>
            <person name="Zhou Y."/>
            <person name="Lilburn T.G."/>
            <person name="Beck B.J."/>
            <person name="De Vos P."/>
            <person name="Vandamme P."/>
            <person name="Eisen J.A."/>
            <person name="Garrity G."/>
            <person name="Hugenholtz P."/>
            <person name="Kyrpides N.C."/>
        </authorList>
    </citation>
    <scope>NUCLEOTIDE SEQUENCE [LARGE SCALE GENOMIC DNA]</scope>
    <source>
        <strain evidence="1 2">S2T63</strain>
    </source>
</reference>
<sequence length="48" mass="5776">MIRIRRKGNPSRPWCVLAGHVVLANFPTWHDARYFTTRYLNAFRHYGE</sequence>
<dbReference type="RefSeq" id="WP_158597327.1">
    <property type="nucleotide sequence ID" value="NZ_RCDB01000003.1"/>
</dbReference>
<gene>
    <name evidence="1" type="ORF">C7474_2241</name>
</gene>
<comment type="caution">
    <text evidence="1">The sequence shown here is derived from an EMBL/GenBank/DDBJ whole genome shotgun (WGS) entry which is preliminary data.</text>
</comment>